<organism evidence="2 3">
    <name type="scientific">Rotaria sordida</name>
    <dbReference type="NCBI Taxonomy" id="392033"/>
    <lineage>
        <taxon>Eukaryota</taxon>
        <taxon>Metazoa</taxon>
        <taxon>Spiralia</taxon>
        <taxon>Gnathifera</taxon>
        <taxon>Rotifera</taxon>
        <taxon>Eurotatoria</taxon>
        <taxon>Bdelloidea</taxon>
        <taxon>Philodinida</taxon>
        <taxon>Philodinidae</taxon>
        <taxon>Rotaria</taxon>
    </lineage>
</organism>
<protein>
    <recommendedName>
        <fullName evidence="1">MATH domain-containing protein</fullName>
    </recommendedName>
</protein>
<dbReference type="AlphaFoldDB" id="A0A815V918"/>
<feature type="non-terminal residue" evidence="2">
    <location>
        <position position="61"/>
    </location>
</feature>
<gene>
    <name evidence="2" type="ORF">RFH988_LOCUS39468</name>
</gene>
<dbReference type="PROSITE" id="PS50144">
    <property type="entry name" value="MATH"/>
    <property type="match status" value="1"/>
</dbReference>
<evidence type="ECO:0000259" key="1">
    <source>
        <dbReference type="PROSITE" id="PS50144"/>
    </source>
</evidence>
<evidence type="ECO:0000313" key="2">
    <source>
        <dbReference type="EMBL" id="CAF1529964.1"/>
    </source>
</evidence>
<dbReference type="InterPro" id="IPR002083">
    <property type="entry name" value="MATH/TRAF_dom"/>
</dbReference>
<dbReference type="SUPFAM" id="SSF49599">
    <property type="entry name" value="TRAF domain-like"/>
    <property type="match status" value="1"/>
</dbReference>
<evidence type="ECO:0000313" key="3">
    <source>
        <dbReference type="Proteomes" id="UP000663882"/>
    </source>
</evidence>
<dbReference type="InterPro" id="IPR008974">
    <property type="entry name" value="TRAF-like"/>
</dbReference>
<name>A0A815V918_9BILA</name>
<comment type="caution">
    <text evidence="2">The sequence shown here is derived from an EMBL/GenBank/DDBJ whole genome shotgun (WGS) entry which is preliminary data.</text>
</comment>
<dbReference type="Gene3D" id="2.60.210.10">
    <property type="entry name" value="Apoptosis, Tumor Necrosis Factor Receptor Associated Protein 2, Chain A"/>
    <property type="match status" value="1"/>
</dbReference>
<dbReference type="EMBL" id="CAJNOO010019416">
    <property type="protein sequence ID" value="CAF1529964.1"/>
    <property type="molecule type" value="Genomic_DNA"/>
</dbReference>
<dbReference type="Proteomes" id="UP000663882">
    <property type="component" value="Unassembled WGS sequence"/>
</dbReference>
<accession>A0A815V918</accession>
<feature type="domain" description="MATH" evidence="1">
    <location>
        <begin position="1"/>
        <end position="42"/>
    </location>
</feature>
<proteinExistence type="predicted"/>
<reference evidence="2" key="1">
    <citation type="submission" date="2021-02" db="EMBL/GenBank/DDBJ databases">
        <authorList>
            <person name="Nowell W R."/>
        </authorList>
    </citation>
    <scope>NUCLEOTIDE SEQUENCE</scope>
</reference>
<sequence>TNFHTFSSGNDWGYSEFLDGNYLNSRRNDLITDDRLRVYVGVVVDGGGGGGGGGGGKIDDG</sequence>